<feature type="domain" description="Alphavirus-like MT" evidence="2">
    <location>
        <begin position="54"/>
        <end position="356"/>
    </location>
</feature>
<dbReference type="Pfam" id="PF01660">
    <property type="entry name" value="Vmethyltransf"/>
    <property type="match status" value="1"/>
</dbReference>
<dbReference type="InterPro" id="IPR027351">
    <property type="entry name" value="(+)RNA_virus_helicase_core_dom"/>
</dbReference>
<proteinExistence type="predicted"/>
<dbReference type="Pfam" id="PF01728">
    <property type="entry name" value="FtsJ"/>
    <property type="match status" value="1"/>
</dbReference>
<dbReference type="GO" id="GO:0016556">
    <property type="term" value="P:mRNA modification"/>
    <property type="evidence" value="ECO:0007669"/>
    <property type="project" value="InterPro"/>
</dbReference>
<dbReference type="InterPro" id="IPR002877">
    <property type="entry name" value="RNA_MeTrfase_FtsJ_dom"/>
</dbReference>
<reference evidence="4" key="1">
    <citation type="submission" date="2019-05" db="EMBL/GenBank/DDBJ databases">
        <title>Metatranscriptomic reconstruction reveals RNA viruses with the potential to shape carbon cycling in soil.</title>
        <authorList>
            <person name="Starr E.P."/>
            <person name="Nuccio E."/>
            <person name="Pett-Ridge J."/>
            <person name="Banfield J.F."/>
            <person name="Firestone M.K."/>
        </authorList>
    </citation>
    <scope>NUCLEOTIDE SEQUENCE</scope>
    <source>
        <strain evidence="4">H1_Bulk_Litter_6_scaffold_198</strain>
    </source>
</reference>
<organism evidence="4">
    <name type="scientific">Riboviria sp</name>
    <dbReference type="NCBI Taxonomy" id="2585031"/>
    <lineage>
        <taxon>Viruses</taxon>
        <taxon>Riboviria</taxon>
    </lineage>
</organism>
<dbReference type="InterPro" id="IPR027417">
    <property type="entry name" value="P-loop_NTPase"/>
</dbReference>
<evidence type="ECO:0000259" key="1">
    <source>
        <dbReference type="Pfam" id="PF01443"/>
    </source>
</evidence>
<sequence length="1439" mass="161581">MDAQRIIDTAASATATVLGAGEAGTAYRDSLKTSINVDTYLSKGQRKEFEYWCDLPVLFRTKKVNGSDHPVLAALREVLRTLYARQAKVCERQTKTLVVGTGHREISMYNANPLVYYYSPGGGCEAKDYARIVEPALNKIMENIRRRTKQTNDKVFRVPGKTNPALEKRYNDVVSVMNDYQRLGKLPPRFLTKLEYGFETLVMEDSFYNLSEPDWIDLFERTGANICYLYGLLPLEMLYPDLPGNNLYRLRIHGGKYIFTYNYGHCNGYSHPVMSWSTLIRKPVMVGKTFSLVVEITDRVGPYVVATVTKTLVAEDIVRSVDLPRNRAFVRLLDVMASIDTFTGNIKFVKTYFSVYEEEYFELYEYAMGIDAKSLTLECLITFMRRRGGGASLDSHEILVPWQLPSSDYIRTAVAVLIQARVHRGQIGAKIDQLTEYGWFEKVCKIIKTCVSPLLLLAMPFYMLYKWLMHNGLLDEVVKFQTNAALQRARTVQHCDVDPSYVLAVDAPFNPKVKGFCPTCAEMSDKLGKQVLDCQYKESIVTLEMSDEDLQKVYMGVIDTDNDPAKLAEIKAEAQANMPRSAFKLDVKLTLIEGGPGTGKSDFLRKYLHGKKALLYSPFVELRKDYTDFETSWIPGAETEKASIPFLTTHRGMRAGGYSIIAVDEFTAMDWDWIQMVCYLNGAEELVLAGDPKQTHIREGVEGKDPCIHAPLEKASKHTLLRNFRNPKLVVALLNRWYGYNMQAMSDVVGNVTSYDPSESYDFASQMAFSHSTIAAMELPKRATVRANQGKTVDGDVCVYMRDSDTPLMTMAQMMIVAMSRGRADLVFHYQPEDITSHAIFENFLVADTLANLGKYLPAHSRKEVADDQTDPDVEMFLKEIEHSGYGDAFSFGAETLIGDTGSVTRTVDDVCKEFNVSIKDLAVKTFSGKVFDAEHAPEDVAAELESTIEEYWEDPELAPKLSAALKNGKPSMKNDLGVCSKWVELLGKVPEVNAGERSLHLCESPGKLVGTFVGYSNAVVDRVCVSLPSFEKNVELPGVTWYKADLLKDETLDKLEGWLNKAFGSVRKDIVVTADGALEDMTLTTRLFGRQLLVAVVASNGGVCVVKCKRYDSIAAGYITAIRPFVDYVRFVRLDSSNDFSREVFVVFKTRQFETTYAMVNKALRKASPYDPGFSRFFSVVNLSVLKSMEEVRNPRQAGALSIEFVAGPMTGVVVPAKDPVMENWVKDTLRFWSNSVSEGIRPMKEIPRMVIARGKNHQSSRDSHLIADTFVPNYVFTNTRAAVNELAAARVPGRIKSGKFNSELFFPVNARGHPKSLNVKFFSFGLGAGVHFSPNIPGTSLACLAARYMDGPKQKEFTHNSDLLAEEIVDLFFEEHCNDVPVDTQLESWIQHEMESAAASKAYGMQSQGYYDFESHVVRFHIKEIFKPMKDMSRRKG</sequence>
<dbReference type="GO" id="GO:0003723">
    <property type="term" value="F:RNA binding"/>
    <property type="evidence" value="ECO:0007669"/>
    <property type="project" value="InterPro"/>
</dbReference>
<dbReference type="Gene3D" id="3.40.50.150">
    <property type="entry name" value="Vaccinia Virus protein VP39"/>
    <property type="match status" value="1"/>
</dbReference>
<dbReference type="GO" id="GO:0006396">
    <property type="term" value="P:RNA processing"/>
    <property type="evidence" value="ECO:0007669"/>
    <property type="project" value="InterPro"/>
</dbReference>
<evidence type="ECO:0000313" key="4">
    <source>
        <dbReference type="EMBL" id="QDH87951.1"/>
    </source>
</evidence>
<dbReference type="Pfam" id="PF01443">
    <property type="entry name" value="Viral_helicase1"/>
    <property type="match status" value="1"/>
</dbReference>
<accession>A0A514D2U8</accession>
<gene>
    <name evidence="4" type="ORF">H1BulkLitter6198_000002</name>
</gene>
<protein>
    <submittedName>
        <fullName evidence="4">Uncharacterized protein</fullName>
    </submittedName>
</protein>
<dbReference type="SUPFAM" id="SSF52540">
    <property type="entry name" value="P-loop containing nucleoside triphosphate hydrolases"/>
    <property type="match status" value="1"/>
</dbReference>
<evidence type="ECO:0000259" key="3">
    <source>
        <dbReference type="Pfam" id="PF01728"/>
    </source>
</evidence>
<evidence type="ECO:0000259" key="2">
    <source>
        <dbReference type="Pfam" id="PF01660"/>
    </source>
</evidence>
<dbReference type="GO" id="GO:0005524">
    <property type="term" value="F:ATP binding"/>
    <property type="evidence" value="ECO:0007669"/>
    <property type="project" value="InterPro"/>
</dbReference>
<name>A0A514D2U8_9VIRU</name>
<dbReference type="GO" id="GO:0033645">
    <property type="term" value="C:host cell endomembrane system"/>
    <property type="evidence" value="ECO:0007669"/>
    <property type="project" value="UniProtKB-SubCell"/>
</dbReference>
<feature type="domain" description="(+)RNA virus helicase C-terminal" evidence="1">
    <location>
        <begin position="591"/>
        <end position="828"/>
    </location>
</feature>
<dbReference type="InterPro" id="IPR029063">
    <property type="entry name" value="SAM-dependent_MTases_sf"/>
</dbReference>
<dbReference type="Gene3D" id="3.40.50.300">
    <property type="entry name" value="P-loop containing nucleotide triphosphate hydrolases"/>
    <property type="match status" value="2"/>
</dbReference>
<dbReference type="GO" id="GO:0032259">
    <property type="term" value="P:methylation"/>
    <property type="evidence" value="ECO:0007669"/>
    <property type="project" value="InterPro"/>
</dbReference>
<dbReference type="InterPro" id="IPR002588">
    <property type="entry name" value="Alphavirus-like_MT_dom"/>
</dbReference>
<feature type="domain" description="Ribosomal RNA methyltransferase FtsJ" evidence="3">
    <location>
        <begin position="984"/>
        <end position="1151"/>
    </location>
</feature>
<dbReference type="EMBL" id="MN033744">
    <property type="protein sequence ID" value="QDH87951.1"/>
    <property type="molecule type" value="Genomic_DNA"/>
</dbReference>
<dbReference type="GO" id="GO:0008174">
    <property type="term" value="F:mRNA methyltransferase activity"/>
    <property type="evidence" value="ECO:0007669"/>
    <property type="project" value="InterPro"/>
</dbReference>